<dbReference type="EMBL" id="CP000932">
    <property type="protein sequence ID" value="ACM63807.1"/>
    <property type="molecule type" value="Genomic_DNA"/>
</dbReference>
<dbReference type="KEGG" id="cla:CLA_0454"/>
<dbReference type="AlphaFoldDB" id="B9KFH2"/>
<organism evidence="1 2">
    <name type="scientific">Campylobacter lari (strain RM2100 / D67 / ATCC BAA-1060)</name>
    <dbReference type="NCBI Taxonomy" id="306263"/>
    <lineage>
        <taxon>Bacteria</taxon>
        <taxon>Pseudomonadati</taxon>
        <taxon>Campylobacterota</taxon>
        <taxon>Epsilonproteobacteria</taxon>
        <taxon>Campylobacterales</taxon>
        <taxon>Campylobacteraceae</taxon>
        <taxon>Campylobacter</taxon>
    </lineage>
</organism>
<keyword evidence="2" id="KW-1185">Reference proteome</keyword>
<dbReference type="STRING" id="306263.Cla_0454"/>
<dbReference type="Gene3D" id="2.30.110.10">
    <property type="entry name" value="Electron Transport, Fmn-binding Protein, Chain A"/>
    <property type="match status" value="1"/>
</dbReference>
<name>B9KFH2_CAMLR</name>
<gene>
    <name evidence="1" type="ordered locus">Cla_0454</name>
</gene>
<dbReference type="HOGENOM" id="CLU_2449071_0_0_7"/>
<protein>
    <submittedName>
        <fullName evidence="1">Uncharacterized protein</fullName>
    </submittedName>
</protein>
<evidence type="ECO:0000313" key="1">
    <source>
        <dbReference type="EMBL" id="ACM63807.1"/>
    </source>
</evidence>
<evidence type="ECO:0000313" key="2">
    <source>
        <dbReference type="Proteomes" id="UP000007727"/>
    </source>
</evidence>
<proteinExistence type="predicted"/>
<sequence>MKKSDKLFFLLSYRQFSILSILTYKKYIQLRDEINQFMQEHKSIMISSLNLNNQTICSYAPIIKIKNDFYIYISEISEHLKELNTIIKT</sequence>
<accession>B9KFH2</accession>
<reference evidence="1 2" key="1">
    <citation type="journal article" date="2008" name="Foodborne Pathog. Dis.">
        <title>The complete genome sequence and analysis of the human pathogen Campylobacter lari.</title>
        <authorList>
            <person name="Miller W.G."/>
            <person name="Wang G."/>
            <person name="Binnewies T.T."/>
            <person name="Parker C.T."/>
        </authorList>
    </citation>
    <scope>NUCLEOTIDE SEQUENCE [LARGE SCALE GENOMIC DNA]</scope>
    <source>
        <strain evidence="2">RM2100 / D67 / ATCC BAA-1060</strain>
    </source>
</reference>
<dbReference type="InterPro" id="IPR012349">
    <property type="entry name" value="Split_barrel_FMN-bd"/>
</dbReference>
<dbReference type="Proteomes" id="UP000007727">
    <property type="component" value="Chromosome"/>
</dbReference>